<evidence type="ECO:0000256" key="9">
    <source>
        <dbReference type="ARBA" id="ARBA00047625"/>
    </source>
</evidence>
<name>A0AAT9HLZ3_9ACTN</name>
<dbReference type="PIRSF" id="PIRSF001434">
    <property type="entry name" value="CGS"/>
    <property type="match status" value="1"/>
</dbReference>
<comment type="cofactor">
    <cofactor evidence="1 13">
        <name>pyridoxal 5'-phosphate</name>
        <dbReference type="ChEBI" id="CHEBI:597326"/>
    </cofactor>
</comment>
<dbReference type="GO" id="GO:0030170">
    <property type="term" value="F:pyridoxal phosphate binding"/>
    <property type="evidence" value="ECO:0007669"/>
    <property type="project" value="InterPro"/>
</dbReference>
<evidence type="ECO:0000256" key="2">
    <source>
        <dbReference type="ARBA" id="ARBA00009077"/>
    </source>
</evidence>
<feature type="region of interest" description="Disordered" evidence="14">
    <location>
        <begin position="41"/>
        <end position="68"/>
    </location>
</feature>
<dbReference type="GO" id="GO:0019346">
    <property type="term" value="P:transsulfuration"/>
    <property type="evidence" value="ECO:0007669"/>
    <property type="project" value="InterPro"/>
</dbReference>
<dbReference type="PROSITE" id="PS00868">
    <property type="entry name" value="CYS_MET_METAB_PP"/>
    <property type="match status" value="1"/>
</dbReference>
<keyword evidence="4" id="KW-0456">Lyase</keyword>
<feature type="modified residue" description="N6-(pyridoxal phosphate)lysine" evidence="12">
    <location>
        <position position="271"/>
    </location>
</feature>
<dbReference type="GO" id="GO:0047804">
    <property type="term" value="F:cysteine-S-conjugate beta-lyase activity"/>
    <property type="evidence" value="ECO:0007669"/>
    <property type="project" value="UniProtKB-EC"/>
</dbReference>
<dbReference type="SUPFAM" id="SSF53383">
    <property type="entry name" value="PLP-dependent transferases"/>
    <property type="match status" value="1"/>
</dbReference>
<evidence type="ECO:0000256" key="3">
    <source>
        <dbReference type="ARBA" id="ARBA00022898"/>
    </source>
</evidence>
<comment type="catalytic activity">
    <reaction evidence="9">
        <text>an S-substituted L-cysteine + H2O = a thiol + pyruvate + NH4(+)</text>
        <dbReference type="Rhea" id="RHEA:18121"/>
        <dbReference type="ChEBI" id="CHEBI:15361"/>
        <dbReference type="ChEBI" id="CHEBI:15377"/>
        <dbReference type="ChEBI" id="CHEBI:28938"/>
        <dbReference type="ChEBI" id="CHEBI:29256"/>
        <dbReference type="ChEBI" id="CHEBI:58717"/>
        <dbReference type="EC" id="4.4.1.13"/>
    </reaction>
</comment>
<dbReference type="EC" id="4.4.1.2" evidence="6"/>
<dbReference type="Gene3D" id="3.40.640.10">
    <property type="entry name" value="Type I PLP-dependent aspartate aminotransferase-like (Major domain)"/>
    <property type="match status" value="1"/>
</dbReference>
<dbReference type="Pfam" id="PF01053">
    <property type="entry name" value="Cys_Met_Meta_PP"/>
    <property type="match status" value="1"/>
</dbReference>
<comment type="catalytic activity">
    <reaction evidence="10">
        <text>L-homocysteine + H2O = 2-oxobutanoate + hydrogen sulfide + NH4(+) + H(+)</text>
        <dbReference type="Rhea" id="RHEA:14501"/>
        <dbReference type="ChEBI" id="CHEBI:15377"/>
        <dbReference type="ChEBI" id="CHEBI:15378"/>
        <dbReference type="ChEBI" id="CHEBI:16763"/>
        <dbReference type="ChEBI" id="CHEBI:28938"/>
        <dbReference type="ChEBI" id="CHEBI:29919"/>
        <dbReference type="ChEBI" id="CHEBI:58199"/>
        <dbReference type="EC" id="4.4.1.2"/>
    </reaction>
    <physiologicalReaction direction="left-to-right" evidence="10">
        <dbReference type="Rhea" id="RHEA:14502"/>
    </physiologicalReaction>
</comment>
<dbReference type="InterPro" id="IPR000277">
    <property type="entry name" value="Cys/Met-Metab_PyrdxlP-dep_enz"/>
</dbReference>
<dbReference type="EMBL" id="AP035768">
    <property type="protein sequence ID" value="BFO18445.1"/>
    <property type="molecule type" value="Genomic_DNA"/>
</dbReference>
<comment type="pathway">
    <text evidence="5">Amino-acid biosynthesis; L-methionine biosynthesis via de novo pathway; L-homocysteine from L-cystathionine: step 1/1.</text>
</comment>
<evidence type="ECO:0000256" key="13">
    <source>
        <dbReference type="RuleBase" id="RU362118"/>
    </source>
</evidence>
<evidence type="ECO:0000313" key="15">
    <source>
        <dbReference type="EMBL" id="BFO18445.1"/>
    </source>
</evidence>
<dbReference type="GO" id="GO:0018826">
    <property type="term" value="F:methionine gamma-lyase activity"/>
    <property type="evidence" value="ECO:0007669"/>
    <property type="project" value="UniProtKB-EC"/>
</dbReference>
<dbReference type="InterPro" id="IPR015424">
    <property type="entry name" value="PyrdxlP-dep_Trfase"/>
</dbReference>
<evidence type="ECO:0000256" key="14">
    <source>
        <dbReference type="SAM" id="MobiDB-lite"/>
    </source>
</evidence>
<evidence type="ECO:0000256" key="11">
    <source>
        <dbReference type="ARBA" id="ARBA00052699"/>
    </source>
</evidence>
<organism evidence="15">
    <name type="scientific">Streptomyces haneummycinicus</name>
    <dbReference type="NCBI Taxonomy" id="3074435"/>
    <lineage>
        <taxon>Bacteria</taxon>
        <taxon>Bacillati</taxon>
        <taxon>Actinomycetota</taxon>
        <taxon>Actinomycetes</taxon>
        <taxon>Kitasatosporales</taxon>
        <taxon>Streptomycetaceae</taxon>
        <taxon>Streptomyces</taxon>
    </lineage>
</organism>
<reference evidence="15" key="2">
    <citation type="submission" date="2024-07" db="EMBL/GenBank/DDBJ databases">
        <title>Streptomyces haneummycinica sp. nov., a new antibiotic-producing actinobacterium isolated from marine sediment.</title>
        <authorList>
            <person name="Uemura M."/>
            <person name="Hamada M."/>
            <person name="Hirano S."/>
            <person name="Kobayashi K."/>
            <person name="Ohshiro T."/>
            <person name="Kobayashi T."/>
            <person name="Terahara T."/>
        </authorList>
    </citation>
    <scope>NUCLEOTIDE SEQUENCE</scope>
    <source>
        <strain evidence="15">KM77-8</strain>
    </source>
</reference>
<evidence type="ECO:0000256" key="12">
    <source>
        <dbReference type="PIRSR" id="PIRSR001434-2"/>
    </source>
</evidence>
<comment type="similarity">
    <text evidence="2 13">Belongs to the trans-sulfuration enzymes family.</text>
</comment>
<comment type="catalytic activity">
    <reaction evidence="8">
        <text>L,L-cystathionine + H2O = L-homocysteine + pyruvate + NH4(+)</text>
        <dbReference type="Rhea" id="RHEA:13965"/>
        <dbReference type="ChEBI" id="CHEBI:15361"/>
        <dbReference type="ChEBI" id="CHEBI:15377"/>
        <dbReference type="ChEBI" id="CHEBI:28938"/>
        <dbReference type="ChEBI" id="CHEBI:58161"/>
        <dbReference type="ChEBI" id="CHEBI:58199"/>
    </reaction>
</comment>
<dbReference type="InterPro" id="IPR054542">
    <property type="entry name" value="Cys_met_metab_PP"/>
</dbReference>
<evidence type="ECO:0000256" key="7">
    <source>
        <dbReference type="ARBA" id="ARBA00047199"/>
    </source>
</evidence>
<evidence type="ECO:0000256" key="1">
    <source>
        <dbReference type="ARBA" id="ARBA00001933"/>
    </source>
</evidence>
<accession>A0AAT9HLZ3</accession>
<dbReference type="AlphaFoldDB" id="A0AAT9HLZ3"/>
<sequence>MLSVGHACVDICQGAVTALLPFFIAERDYTYAVASGIVASPRGPKTPGARRGHVRSTTALSSLPEDDPMDPETLLVHAGRQTAGAAHAVSPPLVRTSTTLFESYDAYKQAQGGLVFDGPRYGRSGTSTTFELQRAMAKVVNTETCVATSSGLAAITAVLAAHAGPGRHILVGAGVYGPTRVFCDNVLIPSGTDVEYFAHDADVASLLREGTSLVFVETPASLTMEMWDVPAVCAAAHDRGVPVACDATWGTPVFLDAHALGIDISIHAATKFINGHSDLLLGLITGTLDALAGVRAYCDRSGTHAAPDTCWLTLRGLRTLAVRMERHQRSALAVAQWLQPQPSVQRVLFPALDTDPGHKLWQSQFSGAAGPFTVELAPCSEEAFTRFIDGLSLFGLGTSWGGFESLVMPAVPHHLRAMDAPANAPRLVRFHIGLESPQDLCDDLATALTALQGDADTDAGTPRQASA</sequence>
<reference evidence="15" key="1">
    <citation type="submission" date="2024-06" db="EMBL/GenBank/DDBJ databases">
        <authorList>
            <consortium name="consrtm"/>
            <person name="Uemura M."/>
            <person name="Terahara T."/>
        </authorList>
    </citation>
    <scope>NUCLEOTIDE SEQUENCE</scope>
    <source>
        <strain evidence="15">KM77-8</strain>
    </source>
</reference>
<dbReference type="PANTHER" id="PTHR43500:SF1">
    <property type="entry name" value="CYSTATHIONINE BETA-LYASE-RELATED"/>
    <property type="match status" value="1"/>
</dbReference>
<evidence type="ECO:0000256" key="10">
    <source>
        <dbReference type="ARBA" id="ARBA00048780"/>
    </source>
</evidence>
<evidence type="ECO:0000256" key="5">
    <source>
        <dbReference type="ARBA" id="ARBA00046315"/>
    </source>
</evidence>
<proteinExistence type="inferred from homology"/>
<dbReference type="InterPro" id="IPR015421">
    <property type="entry name" value="PyrdxlP-dep_Trfase_major"/>
</dbReference>
<evidence type="ECO:0000256" key="4">
    <source>
        <dbReference type="ARBA" id="ARBA00023239"/>
    </source>
</evidence>
<dbReference type="GO" id="GO:0019450">
    <property type="term" value="P:L-cysteine catabolic process to pyruvate"/>
    <property type="evidence" value="ECO:0007669"/>
    <property type="project" value="TreeGrafter"/>
</dbReference>
<dbReference type="InterPro" id="IPR015422">
    <property type="entry name" value="PyrdxlP-dep_Trfase_small"/>
</dbReference>
<protein>
    <recommendedName>
        <fullName evidence="6">homocysteine desulfhydrase</fullName>
        <ecNumber evidence="6">4.4.1.2</ecNumber>
    </recommendedName>
    <alternativeName>
        <fullName evidence="7">Homocysteine desulfhydrase</fullName>
    </alternativeName>
</protein>
<dbReference type="InterPro" id="IPR006233">
    <property type="entry name" value="Cys_b_lyase_bac"/>
</dbReference>
<dbReference type="GO" id="GO:0047982">
    <property type="term" value="F:homocysteine desulfhydrase activity"/>
    <property type="evidence" value="ECO:0007669"/>
    <property type="project" value="UniProtKB-EC"/>
</dbReference>
<comment type="catalytic activity">
    <reaction evidence="11">
        <text>L-methionine + H2O = methanethiol + 2-oxobutanoate + NH4(+)</text>
        <dbReference type="Rhea" id="RHEA:23800"/>
        <dbReference type="ChEBI" id="CHEBI:15377"/>
        <dbReference type="ChEBI" id="CHEBI:16007"/>
        <dbReference type="ChEBI" id="CHEBI:16763"/>
        <dbReference type="ChEBI" id="CHEBI:28938"/>
        <dbReference type="ChEBI" id="CHEBI:57844"/>
        <dbReference type="EC" id="4.4.1.11"/>
    </reaction>
    <physiologicalReaction direction="left-to-right" evidence="11">
        <dbReference type="Rhea" id="RHEA:23801"/>
    </physiologicalReaction>
</comment>
<dbReference type="Gene3D" id="3.90.1150.10">
    <property type="entry name" value="Aspartate Aminotransferase, domain 1"/>
    <property type="match status" value="1"/>
</dbReference>
<keyword evidence="3 12" id="KW-0663">Pyridoxal phosphate</keyword>
<evidence type="ECO:0000256" key="8">
    <source>
        <dbReference type="ARBA" id="ARBA00047517"/>
    </source>
</evidence>
<evidence type="ECO:0000256" key="6">
    <source>
        <dbReference type="ARBA" id="ARBA00047175"/>
    </source>
</evidence>
<dbReference type="FunFam" id="3.40.640.10:FF:000046">
    <property type="entry name" value="Cystathionine gamma-lyase"/>
    <property type="match status" value="1"/>
</dbReference>
<dbReference type="PANTHER" id="PTHR43500">
    <property type="entry name" value="CYSTATHIONINE BETA-LYASE-RELATED"/>
    <property type="match status" value="1"/>
</dbReference>
<gene>
    <name evidence="15" type="primary">metC</name>
    <name evidence="15" type="ORF">SHKM778_48330</name>
</gene>